<feature type="transmembrane region" description="Helical" evidence="5">
    <location>
        <begin position="74"/>
        <end position="94"/>
    </location>
</feature>
<evidence type="ECO:0000256" key="4">
    <source>
        <dbReference type="ARBA" id="ARBA00023136"/>
    </source>
</evidence>
<feature type="transmembrane region" description="Helical" evidence="5">
    <location>
        <begin position="129"/>
        <end position="150"/>
    </location>
</feature>
<protein>
    <submittedName>
        <fullName evidence="6">Uncharacterized protein</fullName>
    </submittedName>
</protein>
<evidence type="ECO:0000256" key="3">
    <source>
        <dbReference type="ARBA" id="ARBA00022989"/>
    </source>
</evidence>
<dbReference type="InterPro" id="IPR059112">
    <property type="entry name" value="CysZ/EI24"/>
</dbReference>
<evidence type="ECO:0000256" key="1">
    <source>
        <dbReference type="ARBA" id="ARBA00004141"/>
    </source>
</evidence>
<keyword evidence="4 5" id="KW-0472">Membrane</keyword>
<keyword evidence="2 5" id="KW-0812">Transmembrane</keyword>
<evidence type="ECO:0000313" key="7">
    <source>
        <dbReference type="Proteomes" id="UP001642360"/>
    </source>
</evidence>
<evidence type="ECO:0000256" key="5">
    <source>
        <dbReference type="SAM" id="Phobius"/>
    </source>
</evidence>
<evidence type="ECO:0000256" key="2">
    <source>
        <dbReference type="ARBA" id="ARBA00022692"/>
    </source>
</evidence>
<dbReference type="GO" id="GO:0016020">
    <property type="term" value="C:membrane"/>
    <property type="evidence" value="ECO:0007669"/>
    <property type="project" value="UniProtKB-SubCell"/>
</dbReference>
<keyword evidence="3 5" id="KW-1133">Transmembrane helix</keyword>
<dbReference type="EMBL" id="CAUOFW020005046">
    <property type="protein sequence ID" value="CAK9168248.1"/>
    <property type="molecule type" value="Genomic_DNA"/>
</dbReference>
<dbReference type="Pfam" id="PF07264">
    <property type="entry name" value="EI24"/>
    <property type="match status" value="1"/>
</dbReference>
<dbReference type="Proteomes" id="UP001642360">
    <property type="component" value="Unassembled WGS sequence"/>
</dbReference>
<evidence type="ECO:0000313" key="6">
    <source>
        <dbReference type="EMBL" id="CAK9168248.1"/>
    </source>
</evidence>
<dbReference type="PANTHER" id="PTHR21389:SF0">
    <property type="entry name" value="ETOPOSIDE-INDUCED PROTEIN 2.4 HOMOLOG"/>
    <property type="match status" value="1"/>
</dbReference>
<name>A0ABC8TFU4_9AQUA</name>
<dbReference type="PANTHER" id="PTHR21389">
    <property type="entry name" value="P53 INDUCED PROTEIN"/>
    <property type="match status" value="1"/>
</dbReference>
<proteinExistence type="predicted"/>
<gene>
    <name evidence="6" type="ORF">ILEXP_LOCUS37589</name>
</gene>
<reference evidence="6 7" key="1">
    <citation type="submission" date="2024-02" db="EMBL/GenBank/DDBJ databases">
        <authorList>
            <person name="Vignale AGUSTIN F."/>
            <person name="Sosa J E."/>
            <person name="Modenutti C."/>
        </authorList>
    </citation>
    <scope>NUCLEOTIDE SEQUENCE [LARGE SCALE GENOMIC DNA]</scope>
</reference>
<comment type="caution">
    <text evidence="6">The sequence shown here is derived from an EMBL/GenBank/DDBJ whole genome shotgun (WGS) entry which is preliminary data.</text>
</comment>
<comment type="subcellular location">
    <subcellularLocation>
        <location evidence="1">Membrane</location>
        <topology evidence="1">Multi-pass membrane protein</topology>
    </subcellularLocation>
</comment>
<accession>A0ABC8TFU4</accession>
<feature type="transmembrane region" description="Helical" evidence="5">
    <location>
        <begin position="48"/>
        <end position="67"/>
    </location>
</feature>
<keyword evidence="7" id="KW-1185">Reference proteome</keyword>
<organism evidence="6 7">
    <name type="scientific">Ilex paraguariensis</name>
    <name type="common">yerba mate</name>
    <dbReference type="NCBI Taxonomy" id="185542"/>
    <lineage>
        <taxon>Eukaryota</taxon>
        <taxon>Viridiplantae</taxon>
        <taxon>Streptophyta</taxon>
        <taxon>Embryophyta</taxon>
        <taxon>Tracheophyta</taxon>
        <taxon>Spermatophyta</taxon>
        <taxon>Magnoliopsida</taxon>
        <taxon>eudicotyledons</taxon>
        <taxon>Gunneridae</taxon>
        <taxon>Pentapetalae</taxon>
        <taxon>asterids</taxon>
        <taxon>campanulids</taxon>
        <taxon>Aquifoliales</taxon>
        <taxon>Aquifoliaceae</taxon>
        <taxon>Ilex</taxon>
    </lineage>
</organism>
<dbReference type="AlphaFoldDB" id="A0ABC8TFU4"/>
<sequence length="171" mass="19529">MTIPTFIFFLFGASPLSDNGTTRLLDMGSLQLGNTGLPFQNHLSKRRVMIGIAELVYSILILNFFFLEVYVTGFIPYIGKALSFLLLSWMYAYYCFEYKWNLLGVSLDKRLDFFECNWAFFAGFGNPCVLAIFFFSPLVSYGIMAILFPLQQAQMLTKILLLKEENGGVRD</sequence>